<dbReference type="RefSeq" id="WP_073165020.1">
    <property type="nucleotide sequence ID" value="NZ_FQZE01000002.1"/>
</dbReference>
<feature type="domain" description="VTC" evidence="1">
    <location>
        <begin position="26"/>
        <end position="228"/>
    </location>
</feature>
<dbReference type="InterPro" id="IPR042267">
    <property type="entry name" value="VTC_sf"/>
</dbReference>
<dbReference type="OrthoDB" id="148766at2"/>
<proteinExistence type="predicted"/>
<reference evidence="2 3" key="1">
    <citation type="submission" date="2016-11" db="EMBL/GenBank/DDBJ databases">
        <authorList>
            <person name="Jaros S."/>
            <person name="Januszkiewicz K."/>
            <person name="Wedrychowicz H."/>
        </authorList>
    </citation>
    <scope>NUCLEOTIDE SEQUENCE [LARGE SCALE GENOMIC DNA]</scope>
    <source>
        <strain evidence="2 3">DSM 27063</strain>
    </source>
</reference>
<protein>
    <submittedName>
        <fullName evidence="2">VTC domain-containing protein</fullName>
    </submittedName>
</protein>
<dbReference type="Pfam" id="PF09359">
    <property type="entry name" value="VTC"/>
    <property type="match status" value="1"/>
</dbReference>
<evidence type="ECO:0000313" key="3">
    <source>
        <dbReference type="Proteomes" id="UP000184050"/>
    </source>
</evidence>
<keyword evidence="3" id="KW-1185">Reference proteome</keyword>
<dbReference type="EMBL" id="FQZE01000002">
    <property type="protein sequence ID" value="SHI48027.1"/>
    <property type="molecule type" value="Genomic_DNA"/>
</dbReference>
<dbReference type="Proteomes" id="UP000184050">
    <property type="component" value="Unassembled WGS sequence"/>
</dbReference>
<dbReference type="GO" id="GO:0006799">
    <property type="term" value="P:polyphosphate biosynthetic process"/>
    <property type="evidence" value="ECO:0007669"/>
    <property type="project" value="UniProtKB-ARBA"/>
</dbReference>
<evidence type="ECO:0000313" key="2">
    <source>
        <dbReference type="EMBL" id="SHI48027.1"/>
    </source>
</evidence>
<evidence type="ECO:0000259" key="1">
    <source>
        <dbReference type="Pfam" id="PF09359"/>
    </source>
</evidence>
<organism evidence="2 3">
    <name type="scientific">Tangfeifania diversioriginum</name>
    <dbReference type="NCBI Taxonomy" id="1168035"/>
    <lineage>
        <taxon>Bacteria</taxon>
        <taxon>Pseudomonadati</taxon>
        <taxon>Bacteroidota</taxon>
        <taxon>Bacteroidia</taxon>
        <taxon>Marinilabiliales</taxon>
        <taxon>Prolixibacteraceae</taxon>
        <taxon>Tangfeifania</taxon>
    </lineage>
</organism>
<dbReference type="CDD" id="cd07750">
    <property type="entry name" value="PolyPPase_VTC_like"/>
    <property type="match status" value="1"/>
</dbReference>
<sequence length="254" mass="30149">MKTIQNILSDFPAVSLEEAQEVKLMNRIDRKYWFHLSLLPQLLKELKPFCDVLEVEGKRVVQYQTTYLDTDNNEMYINHHNGKLARFKVRRRKYETSETGFFEIKRKTNKKVTKKRRIETEFSRNGLMPEECEFIEKNSPYGNLNLHPALSNKFYRITLITKCRKDRCTIDFYPRFWNKNGEVEFRNLVIFELKRGSRLNDSPVVSVVKKLGIRQRGLSKYCTGRALLTPGLKKNAFKSRLRFLENKLNNIKTI</sequence>
<accession>A0A1M6BH65</accession>
<gene>
    <name evidence="2" type="ORF">SAMN05444280_102222</name>
</gene>
<dbReference type="STRING" id="1168035.SAMN05444280_102222"/>
<dbReference type="AlphaFoldDB" id="A0A1M6BH65"/>
<dbReference type="InterPro" id="IPR018966">
    <property type="entry name" value="VTC_domain"/>
</dbReference>
<dbReference type="Gene3D" id="3.20.100.30">
    <property type="entry name" value="VTC, catalytic tunnel domain"/>
    <property type="match status" value="1"/>
</dbReference>
<name>A0A1M6BH65_9BACT</name>